<keyword evidence="13" id="KW-0003">3Fe-4S</keyword>
<dbReference type="GO" id="GO:0004355">
    <property type="term" value="F:glutamate synthase (NADPH) activity"/>
    <property type="evidence" value="ECO:0007669"/>
    <property type="project" value="UniProtKB-EC"/>
</dbReference>
<keyword evidence="5" id="KW-0285">Flavoprotein</keyword>
<dbReference type="InterPro" id="IPR006982">
    <property type="entry name" value="Glu_synth_centr_N"/>
</dbReference>
<dbReference type="InterPro" id="IPR002489">
    <property type="entry name" value="Glu_synth_asu_C"/>
</dbReference>
<evidence type="ECO:0000256" key="12">
    <source>
        <dbReference type="ARBA" id="ARBA00023164"/>
    </source>
</evidence>
<dbReference type="Pfam" id="PF01493">
    <property type="entry name" value="GXGXG"/>
    <property type="match status" value="1"/>
</dbReference>
<evidence type="ECO:0000256" key="15">
    <source>
        <dbReference type="SAM" id="MobiDB-lite"/>
    </source>
</evidence>
<evidence type="ECO:0000256" key="7">
    <source>
        <dbReference type="ARBA" id="ARBA00022723"/>
    </source>
</evidence>
<reference evidence="18" key="1">
    <citation type="journal article" date="2019" name="Int. J. Syst. Evol. Microbiol.">
        <title>The Global Catalogue of Microorganisms (GCM) 10K type strain sequencing project: providing services to taxonomists for standard genome sequencing and annotation.</title>
        <authorList>
            <consortium name="The Broad Institute Genomics Platform"/>
            <consortium name="The Broad Institute Genome Sequencing Center for Infectious Disease"/>
            <person name="Wu L."/>
            <person name="Ma J."/>
        </authorList>
    </citation>
    <scope>NUCLEOTIDE SEQUENCE [LARGE SCALE GENOMIC DNA]</scope>
    <source>
        <strain evidence="18">CGMCC 1.18575</strain>
    </source>
</reference>
<dbReference type="RefSeq" id="WP_378135773.1">
    <property type="nucleotide sequence ID" value="NZ_JBHSMI010000028.1"/>
</dbReference>
<dbReference type="InterPro" id="IPR050711">
    <property type="entry name" value="ET-N_metabolism_enzyme"/>
</dbReference>
<evidence type="ECO:0000256" key="6">
    <source>
        <dbReference type="ARBA" id="ARBA00022643"/>
    </source>
</evidence>
<evidence type="ECO:0000256" key="1">
    <source>
        <dbReference type="ARBA" id="ARBA00001917"/>
    </source>
</evidence>
<organism evidence="17 18">
    <name type="scientific">Cohnella soli</name>
    <dbReference type="NCBI Taxonomy" id="425005"/>
    <lineage>
        <taxon>Bacteria</taxon>
        <taxon>Bacillati</taxon>
        <taxon>Bacillota</taxon>
        <taxon>Bacilli</taxon>
        <taxon>Bacillales</taxon>
        <taxon>Paenibacillaceae</taxon>
        <taxon>Cohnella</taxon>
    </lineage>
</organism>
<dbReference type="SUPFAM" id="SSF56235">
    <property type="entry name" value="N-terminal nucleophile aminohydrolases (Ntn hydrolases)"/>
    <property type="match status" value="1"/>
</dbReference>
<evidence type="ECO:0000256" key="5">
    <source>
        <dbReference type="ARBA" id="ARBA00022630"/>
    </source>
</evidence>
<dbReference type="Gene3D" id="3.60.20.10">
    <property type="entry name" value="Glutamine Phosphoribosylpyrophosphate, subunit 1, domain 1"/>
    <property type="match status" value="1"/>
</dbReference>
<dbReference type="InterPro" id="IPR036485">
    <property type="entry name" value="Glu_synth_asu_C_sf"/>
</dbReference>
<keyword evidence="18" id="KW-1185">Reference proteome</keyword>
<evidence type="ECO:0000256" key="4">
    <source>
        <dbReference type="ARBA" id="ARBA00022605"/>
    </source>
</evidence>
<comment type="caution">
    <text evidence="17">The sequence shown here is derived from an EMBL/GenBank/DDBJ whole genome shotgun (WGS) entry which is preliminary data.</text>
</comment>
<evidence type="ECO:0000313" key="18">
    <source>
        <dbReference type="Proteomes" id="UP001596113"/>
    </source>
</evidence>
<keyword evidence="4" id="KW-0028">Amino-acid biosynthesis</keyword>
<accession>A0ABW0HXC1</accession>
<name>A0ABW0HXC1_9BACL</name>
<evidence type="ECO:0000256" key="3">
    <source>
        <dbReference type="ARBA" id="ARBA00009716"/>
    </source>
</evidence>
<dbReference type="NCBIfam" id="NF008730">
    <property type="entry name" value="PRK11750.1"/>
    <property type="match status" value="1"/>
</dbReference>
<dbReference type="CDD" id="cd02808">
    <property type="entry name" value="GltS_FMN"/>
    <property type="match status" value="1"/>
</dbReference>
<evidence type="ECO:0000256" key="8">
    <source>
        <dbReference type="ARBA" id="ARBA00022962"/>
    </source>
</evidence>
<dbReference type="Gene3D" id="2.160.20.60">
    <property type="entry name" value="Glutamate synthase, alpha subunit, C-terminal domain"/>
    <property type="match status" value="1"/>
</dbReference>
<keyword evidence="10" id="KW-0408">Iron</keyword>
<dbReference type="Pfam" id="PF04898">
    <property type="entry name" value="Glu_syn_central"/>
    <property type="match status" value="1"/>
</dbReference>
<dbReference type="SUPFAM" id="SSF51395">
    <property type="entry name" value="FMN-linked oxidoreductases"/>
    <property type="match status" value="1"/>
</dbReference>
<feature type="domain" description="Glutamine amidotransferase type-2" evidence="16">
    <location>
        <begin position="24"/>
        <end position="423"/>
    </location>
</feature>
<dbReference type="SUPFAM" id="SSF69336">
    <property type="entry name" value="Alpha subunit of glutamate synthase, C-terminal domain"/>
    <property type="match status" value="1"/>
</dbReference>
<dbReference type="InterPro" id="IPR017932">
    <property type="entry name" value="GATase_2_dom"/>
</dbReference>
<dbReference type="EC" id="1.4.1.13" evidence="17"/>
<sequence length="1534" mass="169257">MIEMHKGLPIKQGMYDPQFEKDACGMGFVAHIKGKKSHEIVEQALTLLFNMEHRGGQGSEPNTGDGAGILMQIPHRFFQAETEKLGFTLPEPGDYAVAMVFLPNEEAVRRNHESIFESIVAKEGQTLLGWRTVPTNDSMLGQSSKKVKPFVRQAFIARSEKLSSDMAFERKLYVIRKQAEQAIRFGGIEGADMFYFPSFSSKKIVYKGMLTTEQVGLFYPELHEPTLETALALVHSRFSTNTFPSWERAHPFNYLIHNGEINTLQGNINWMRARQTLFQSELFGEDLEKVKPVIAPDGSDTAMFDNTFEFMYLAGRSMAHAAMMMVPEPWQNNELMDEDKKAFYEYHACLMEPWDGPAAVGFTDGVQIGAILDRNGLRPARYYVTKDDLMVLASEAGVIELPPEDIVLKDRLRPGRILLVDTKEGRIISDEEVKRAIVTEHPYREWLNDHLVDLEDLPEAAELPEPDHSTVQLRQQAFGYSFEDVRKIIEPMALSGVEPLASMGYDAPLAVLSEKPQRLFNYFKQLFAQVTNPPIDAIREEVVTSTYTTVGPERNLLNPEPESARQIRLYTPILSNEEFAKLRHVHRPGFKSITLPIFFEAKDGEDGLRAALKLLCEAADRVIAKGHNILILSDRGLDADNAAIPSLLAVSSLHHHLIRQGTRTKVSILLESGEPREVHHFALLLGYGVSAVNPYLAFETLDDLIRQGMLRNISHEKAVKNFIKAATKGVVKVLSKMGISTIQSYRGAQIFEAVGLNTEVIGEHFTGTASRIQGVGFDVIARDTLVAHERAYSKQLGAERELDSGGDYQWRKGGEEHLFNPQTIHTLQMATRTGNYETYKKYSALVQGEYNETRTLRSFLQFKFDQPPVPIEEVEPLESIFKRFKTGAMSFGSISKEAHEALAIAMNRIGGKSNSGEGGEDPARYIPDANGDSRRSAIKQVASGRFGVTSYYLSSADEIQIKMAQGAKPGEGGQLMGRKVYPWVAEVRGTTPGVGLISPPPHHDIYSIEDLAELIHDLKNANPRARINVKLVSEVGVGTIAAGVAKARADVILVSGYDGGTGASPIGSIRHAGLPWELGLAETHQTLILNNLRDRVVVETDGKIMNGRDLAIAALLGAEEYGFSTAPLVVVGCIMMRVCQLDTCPVGVATQNPELRKKFMGDPDQVVNFMRFVGEEFREIMAQLGFRTVEEMVGRVDRLDTKEAIGHYKAKGIDLTPLLHMPELPEGSFRYNVKSQHHLLEESIDMISLLDAAAPALNDGARVEGTFPVKNTNRVVGTIVGSEVTKRYGKDGLPEDTIKFHFVGTAGQSFGAFMPKGMTLTLEGDSNDYVGKGLSGGKIAVYPSAKSSFVAEDNVIIGNTAFYGATSGEAYIRGVAGERFAVRNSGVNVVVEGVGDHGCEYMTGGRVVILGKTGRNFAAGMSGGIAYVIDWDGRFVDRCNFEMVSLEAIEDATEASEVRTMIEKHVAATGSDLGSRVLEDWPNMLAKFVKIIPKDYKRMLEQIAKVEAKGLSGEKALLAAFEANMRELSRVSGN</sequence>
<keyword evidence="7" id="KW-0479">Metal-binding</keyword>
<evidence type="ECO:0000256" key="9">
    <source>
        <dbReference type="ARBA" id="ARBA00023002"/>
    </source>
</evidence>
<gene>
    <name evidence="17" type="primary">gltB</name>
    <name evidence="17" type="ORF">ACFPOF_19780</name>
</gene>
<protein>
    <submittedName>
        <fullName evidence="17">Glutamate synthase large subunit</fullName>
        <ecNumber evidence="17">1.4.1.13</ecNumber>
    </submittedName>
</protein>
<evidence type="ECO:0000256" key="10">
    <source>
        <dbReference type="ARBA" id="ARBA00023004"/>
    </source>
</evidence>
<dbReference type="PANTHER" id="PTHR11938">
    <property type="entry name" value="FAD NADPH DEHYDROGENASE/OXIDOREDUCTASE"/>
    <property type="match status" value="1"/>
</dbReference>
<keyword evidence="11" id="KW-0411">Iron-sulfur</keyword>
<proteinExistence type="inferred from homology"/>
<dbReference type="InterPro" id="IPR013785">
    <property type="entry name" value="Aldolase_TIM"/>
</dbReference>
<keyword evidence="6" id="KW-0288">FMN</keyword>
<dbReference type="Pfam" id="PF01645">
    <property type="entry name" value="Glu_synthase"/>
    <property type="match status" value="1"/>
</dbReference>
<dbReference type="InterPro" id="IPR029055">
    <property type="entry name" value="Ntn_hydrolases_N"/>
</dbReference>
<comment type="cofactor">
    <cofactor evidence="1">
        <name>FMN</name>
        <dbReference type="ChEBI" id="CHEBI:58210"/>
    </cofactor>
</comment>
<dbReference type="Proteomes" id="UP001596113">
    <property type="component" value="Unassembled WGS sequence"/>
</dbReference>
<dbReference type="PANTHER" id="PTHR11938:SF133">
    <property type="entry name" value="GLUTAMATE SYNTHASE (NADH)"/>
    <property type="match status" value="1"/>
</dbReference>
<dbReference type="Gene3D" id="3.20.20.70">
    <property type="entry name" value="Aldolase class I"/>
    <property type="match status" value="2"/>
</dbReference>
<dbReference type="CDD" id="cd00982">
    <property type="entry name" value="gltB_C"/>
    <property type="match status" value="1"/>
</dbReference>
<evidence type="ECO:0000313" key="17">
    <source>
        <dbReference type="EMBL" id="MFC5404988.1"/>
    </source>
</evidence>
<dbReference type="CDD" id="cd00713">
    <property type="entry name" value="GltS"/>
    <property type="match status" value="1"/>
</dbReference>
<evidence type="ECO:0000256" key="14">
    <source>
        <dbReference type="ARBA" id="ARBA00029440"/>
    </source>
</evidence>
<evidence type="ECO:0000259" key="16">
    <source>
        <dbReference type="PROSITE" id="PS51278"/>
    </source>
</evidence>
<keyword evidence="9 17" id="KW-0560">Oxidoreductase</keyword>
<evidence type="ECO:0000256" key="11">
    <source>
        <dbReference type="ARBA" id="ARBA00023014"/>
    </source>
</evidence>
<dbReference type="InterPro" id="IPR002932">
    <property type="entry name" value="Glu_synthdom"/>
</dbReference>
<dbReference type="EMBL" id="JBHSMI010000028">
    <property type="protein sequence ID" value="MFC5404988.1"/>
    <property type="molecule type" value="Genomic_DNA"/>
</dbReference>
<keyword evidence="12" id="KW-0314">Glutamate biosynthesis</keyword>
<comment type="cofactor">
    <cofactor evidence="2">
        <name>[3Fe-4S] cluster</name>
        <dbReference type="ChEBI" id="CHEBI:21137"/>
    </cofactor>
</comment>
<comment type="pathway">
    <text evidence="14">Amino-acid biosynthesis.</text>
</comment>
<keyword evidence="8" id="KW-0315">Glutamine amidotransferase</keyword>
<evidence type="ECO:0000256" key="13">
    <source>
        <dbReference type="ARBA" id="ARBA00023291"/>
    </source>
</evidence>
<comment type="similarity">
    <text evidence="3">Belongs to the glutamate synthase family.</text>
</comment>
<dbReference type="Pfam" id="PF00310">
    <property type="entry name" value="GATase_2"/>
    <property type="match status" value="1"/>
</dbReference>
<feature type="region of interest" description="Disordered" evidence="15">
    <location>
        <begin position="911"/>
        <end position="931"/>
    </location>
</feature>
<dbReference type="PROSITE" id="PS51278">
    <property type="entry name" value="GATASE_TYPE_2"/>
    <property type="match status" value="1"/>
</dbReference>
<evidence type="ECO:0000256" key="2">
    <source>
        <dbReference type="ARBA" id="ARBA00001927"/>
    </source>
</evidence>